<sequence>MKKVALLVLVFLAVIYACNKEPKTAEVDPVKPLSNQTLLGELHNVELRKLLNNRNNLGRVNIVNPLSKMVIPPGSTGNISVTPTISTYSTTAVLEAAKNQLLQNPNFSNLPLTVNPATAAALDPIVSNLGQNSIKESWASSINEPVVLDLVSTRERGMIGEITAVFNNSFASGASLQQNYLTVKNQLAAIRSKYSNTVLLPNEGELYSGILAIAESSNEFWSGEGARYVNSIITYDIAAYKNGSPFALIKDPVRSQTPFMTADCIGYLLGWGKAVMDEYHDHGKLSIGNSNYRIGVGLFGAAAASLLTYVKAGDLRPALITVPIDSILVKIDTITKNPKIPIR</sequence>
<evidence type="ECO:0000256" key="1">
    <source>
        <dbReference type="SAM" id="SignalP"/>
    </source>
</evidence>
<reference evidence="2 3" key="1">
    <citation type="submission" date="2018-06" db="EMBL/GenBank/DDBJ databases">
        <title>Genomic Encyclopedia of Archaeal and Bacterial Type Strains, Phase II (KMG-II): from individual species to whole genera.</title>
        <authorList>
            <person name="Goeker M."/>
        </authorList>
    </citation>
    <scope>NUCLEOTIDE SEQUENCE [LARGE SCALE GENOMIC DNA]</scope>
    <source>
        <strain evidence="2 3">DSM 29821</strain>
    </source>
</reference>
<evidence type="ECO:0000313" key="3">
    <source>
        <dbReference type="Proteomes" id="UP000249819"/>
    </source>
</evidence>
<evidence type="ECO:0000313" key="2">
    <source>
        <dbReference type="EMBL" id="RAJ77340.1"/>
    </source>
</evidence>
<dbReference type="Proteomes" id="UP000249819">
    <property type="component" value="Unassembled WGS sequence"/>
</dbReference>
<gene>
    <name evidence="2" type="ORF">CLV59_107107</name>
</gene>
<protein>
    <submittedName>
        <fullName evidence="2">Uncharacterized protein</fullName>
    </submittedName>
</protein>
<proteinExistence type="predicted"/>
<feature type="signal peptide" evidence="1">
    <location>
        <begin position="1"/>
        <end position="19"/>
    </location>
</feature>
<dbReference type="OrthoDB" id="9870086at2"/>
<keyword evidence="3" id="KW-1185">Reference proteome</keyword>
<feature type="chain" id="PRO_5016335352" evidence="1">
    <location>
        <begin position="20"/>
        <end position="343"/>
    </location>
</feature>
<comment type="caution">
    <text evidence="2">The sequence shown here is derived from an EMBL/GenBank/DDBJ whole genome shotgun (WGS) entry which is preliminary data.</text>
</comment>
<dbReference type="PROSITE" id="PS51257">
    <property type="entry name" value="PROKAR_LIPOPROTEIN"/>
    <property type="match status" value="1"/>
</dbReference>
<dbReference type="RefSeq" id="WP_111593941.1">
    <property type="nucleotide sequence ID" value="NZ_QLMA01000007.1"/>
</dbReference>
<dbReference type="AlphaFoldDB" id="A0A327VTH2"/>
<name>A0A327VTH2_9BACT</name>
<accession>A0A327VTH2</accession>
<organism evidence="2 3">
    <name type="scientific">Chitinophaga dinghuensis</name>
    <dbReference type="NCBI Taxonomy" id="1539050"/>
    <lineage>
        <taxon>Bacteria</taxon>
        <taxon>Pseudomonadati</taxon>
        <taxon>Bacteroidota</taxon>
        <taxon>Chitinophagia</taxon>
        <taxon>Chitinophagales</taxon>
        <taxon>Chitinophagaceae</taxon>
        <taxon>Chitinophaga</taxon>
    </lineage>
</organism>
<keyword evidence="1" id="KW-0732">Signal</keyword>
<dbReference type="EMBL" id="QLMA01000007">
    <property type="protein sequence ID" value="RAJ77340.1"/>
    <property type="molecule type" value="Genomic_DNA"/>
</dbReference>